<dbReference type="SUPFAM" id="SSF81464">
    <property type="entry name" value="Cytochrome c oxidase subunit II-like, transmembrane region"/>
    <property type="match status" value="1"/>
</dbReference>
<dbReference type="InterPro" id="IPR011759">
    <property type="entry name" value="Cyt_c_oxidase_su2_TM_dom"/>
</dbReference>
<keyword evidence="6 16" id="KW-0812">Transmembrane</keyword>
<dbReference type="GO" id="GO:0009486">
    <property type="term" value="F:cytochrome bo3 ubiquinol oxidase activity"/>
    <property type="evidence" value="ECO:0007669"/>
    <property type="project" value="InterPro"/>
</dbReference>
<dbReference type="PANTHER" id="PTHR22888:SF18">
    <property type="entry name" value="CYTOCHROME BO(3) UBIQUINOL OXIDASE SUBUNIT 2"/>
    <property type="match status" value="1"/>
</dbReference>
<keyword evidence="7" id="KW-0732">Signal</keyword>
<dbReference type="InterPro" id="IPR002429">
    <property type="entry name" value="CcO_II-like_C"/>
</dbReference>
<dbReference type="Gene3D" id="1.10.287.90">
    <property type="match status" value="1"/>
</dbReference>
<dbReference type="PANTHER" id="PTHR22888">
    <property type="entry name" value="CYTOCHROME C OXIDASE, SUBUNIT II"/>
    <property type="match status" value="1"/>
</dbReference>
<dbReference type="AlphaFoldDB" id="A0A838L6N7"/>
<evidence type="ECO:0000256" key="9">
    <source>
        <dbReference type="ARBA" id="ARBA00022989"/>
    </source>
</evidence>
<dbReference type="InterPro" id="IPR008972">
    <property type="entry name" value="Cupredoxin"/>
</dbReference>
<keyword evidence="20" id="KW-1185">Reference proteome</keyword>
<dbReference type="InterPro" id="IPR034227">
    <property type="entry name" value="CuRO_UO_II"/>
</dbReference>
<keyword evidence="12" id="KW-0564">Palmitate</keyword>
<evidence type="ECO:0000259" key="18">
    <source>
        <dbReference type="PROSITE" id="PS50999"/>
    </source>
</evidence>
<dbReference type="Pfam" id="PF00116">
    <property type="entry name" value="COX2"/>
    <property type="match status" value="1"/>
</dbReference>
<feature type="compositionally biased region" description="Low complexity" evidence="15">
    <location>
        <begin position="323"/>
        <end position="336"/>
    </location>
</feature>
<keyword evidence="13" id="KW-0449">Lipoprotein</keyword>
<evidence type="ECO:0000313" key="19">
    <source>
        <dbReference type="EMBL" id="MBA2934991.1"/>
    </source>
</evidence>
<dbReference type="Pfam" id="PF06481">
    <property type="entry name" value="COX_ARM"/>
    <property type="match status" value="1"/>
</dbReference>
<evidence type="ECO:0000256" key="1">
    <source>
        <dbReference type="ARBA" id="ARBA00004651"/>
    </source>
</evidence>
<reference evidence="19 20" key="1">
    <citation type="submission" date="2020-07" db="EMBL/GenBank/DDBJ databases">
        <authorList>
            <person name="Sun Q."/>
        </authorList>
    </citation>
    <scope>NUCLEOTIDE SEQUENCE [LARGE SCALE GENOMIC DNA]</scope>
    <source>
        <strain evidence="19 20">CGMCC 1.13654</strain>
    </source>
</reference>
<evidence type="ECO:0000256" key="13">
    <source>
        <dbReference type="ARBA" id="ARBA00023288"/>
    </source>
</evidence>
<evidence type="ECO:0000256" key="5">
    <source>
        <dbReference type="ARBA" id="ARBA00022660"/>
    </source>
</evidence>
<dbReference type="InterPro" id="IPR010514">
    <property type="entry name" value="COX_ARM"/>
</dbReference>
<organism evidence="19 20">
    <name type="scientific">Sphingomonas chungangi</name>
    <dbReference type="NCBI Taxonomy" id="2683589"/>
    <lineage>
        <taxon>Bacteria</taxon>
        <taxon>Pseudomonadati</taxon>
        <taxon>Pseudomonadota</taxon>
        <taxon>Alphaproteobacteria</taxon>
        <taxon>Sphingomonadales</taxon>
        <taxon>Sphingomonadaceae</taxon>
        <taxon>Sphingomonas</taxon>
    </lineage>
</organism>
<gene>
    <name evidence="19" type="primary">cyoA</name>
    <name evidence="19" type="ORF">HZF05_12870</name>
</gene>
<dbReference type="GO" id="GO:0016682">
    <property type="term" value="F:oxidoreductase activity, acting on diphenols and related substances as donors, oxygen as acceptor"/>
    <property type="evidence" value="ECO:0007669"/>
    <property type="project" value="InterPro"/>
</dbReference>
<keyword evidence="9 16" id="KW-1133">Transmembrane helix</keyword>
<keyword evidence="8 14" id="KW-0249">Electron transport</keyword>
<evidence type="ECO:0000256" key="11">
    <source>
        <dbReference type="ARBA" id="ARBA00023136"/>
    </source>
</evidence>
<feature type="transmembrane region" description="Helical" evidence="16">
    <location>
        <begin position="26"/>
        <end position="50"/>
    </location>
</feature>
<comment type="subcellular location">
    <subcellularLocation>
        <location evidence="1">Cell membrane</location>
        <topology evidence="1">Multi-pass membrane protein</topology>
    </subcellularLocation>
</comment>
<evidence type="ECO:0000256" key="3">
    <source>
        <dbReference type="ARBA" id="ARBA00022448"/>
    </source>
</evidence>
<evidence type="ECO:0000256" key="8">
    <source>
        <dbReference type="ARBA" id="ARBA00022982"/>
    </source>
</evidence>
<feature type="domain" description="Cytochrome oxidase subunit II copper A binding" evidence="17">
    <location>
        <begin position="116"/>
        <end position="228"/>
    </location>
</feature>
<dbReference type="PROSITE" id="PS50999">
    <property type="entry name" value="COX2_TM"/>
    <property type="match status" value="1"/>
</dbReference>
<dbReference type="EMBL" id="JACEIB010000007">
    <property type="protein sequence ID" value="MBA2934991.1"/>
    <property type="molecule type" value="Genomic_DNA"/>
</dbReference>
<feature type="domain" description="Cytochrome oxidase subunit II transmembrane region profile" evidence="18">
    <location>
        <begin position="4"/>
        <end position="101"/>
    </location>
</feature>
<evidence type="ECO:0000313" key="20">
    <source>
        <dbReference type="Proteomes" id="UP000570166"/>
    </source>
</evidence>
<keyword evidence="4 14" id="KW-1003">Cell membrane</keyword>
<dbReference type="PROSITE" id="PS50857">
    <property type="entry name" value="COX2_CUA"/>
    <property type="match status" value="1"/>
</dbReference>
<dbReference type="InterPro" id="IPR036257">
    <property type="entry name" value="Cyt_c_oxidase_su2_TM_sf"/>
</dbReference>
<evidence type="ECO:0000256" key="10">
    <source>
        <dbReference type="ARBA" id="ARBA00023002"/>
    </source>
</evidence>
<keyword evidence="11 14" id="KW-0472">Membrane</keyword>
<evidence type="ECO:0000256" key="2">
    <source>
        <dbReference type="ARBA" id="ARBA00007866"/>
    </source>
</evidence>
<keyword evidence="10 14" id="KW-0560">Oxidoreductase</keyword>
<protein>
    <recommendedName>
        <fullName evidence="14">Ubiquinol oxidase subunit 2</fullName>
    </recommendedName>
</protein>
<accession>A0A838L6N7</accession>
<evidence type="ECO:0000256" key="7">
    <source>
        <dbReference type="ARBA" id="ARBA00022729"/>
    </source>
</evidence>
<evidence type="ECO:0000256" key="6">
    <source>
        <dbReference type="ARBA" id="ARBA00022692"/>
    </source>
</evidence>
<keyword evidence="3 14" id="KW-0813">Transport</keyword>
<dbReference type="Gene3D" id="2.60.40.420">
    <property type="entry name" value="Cupredoxins - blue copper proteins"/>
    <property type="match status" value="1"/>
</dbReference>
<comment type="caution">
    <text evidence="19">The sequence shown here is derived from an EMBL/GenBank/DDBJ whole genome shotgun (WGS) entry which is preliminary data.</text>
</comment>
<comment type="similarity">
    <text evidence="2 14">Belongs to the cytochrome c oxidase subunit 2 family.</text>
</comment>
<dbReference type="Proteomes" id="UP000570166">
    <property type="component" value="Unassembled WGS sequence"/>
</dbReference>
<evidence type="ECO:0000256" key="15">
    <source>
        <dbReference type="SAM" id="MobiDB-lite"/>
    </source>
</evidence>
<dbReference type="CDD" id="cd04212">
    <property type="entry name" value="CuRO_UO_II"/>
    <property type="match status" value="1"/>
</dbReference>
<name>A0A838L6N7_9SPHN</name>
<evidence type="ECO:0000256" key="4">
    <source>
        <dbReference type="ARBA" id="ARBA00022475"/>
    </source>
</evidence>
<dbReference type="GO" id="GO:0042773">
    <property type="term" value="P:ATP synthesis coupled electron transport"/>
    <property type="evidence" value="ECO:0007669"/>
    <property type="project" value="TreeGrafter"/>
</dbReference>
<dbReference type="InterPro" id="IPR006333">
    <property type="entry name" value="Cyt_o_ubiquinol_oxidase_su2"/>
</dbReference>
<sequence>MPLMLAGCDMEVLYPAGDVARQQAHLLAISTLLMLLIIIPVMALTILFAWRYRENNTAATYRPNWDHSTVLELVIWSAPLLIIIALGALTWITTHTLDPYRRLERISPGKSVPTNSRPLEIDVVALDWKWLFIYPEQGIATVNGLALPVDREVQFKLTASSVMNSFYVPMLAGQVYAMPGMQTQLHAVLNKTGRFGGISANYSGAGFSGMHFEVAGMSEADFGSWVAKTKAAGGTLDTRTYLNLAKPSEDAPMMRWASVDPTLFDRVVNRCETPGTPCMIDLMKKDMGGMPMGHPEGHQLPVNDTLPTSPPGALMRSPSQLGNSARPANPADNAPAVPHSHS</sequence>
<dbReference type="GO" id="GO:0005886">
    <property type="term" value="C:plasma membrane"/>
    <property type="evidence" value="ECO:0007669"/>
    <property type="project" value="UniProtKB-SubCell"/>
</dbReference>
<dbReference type="PIRSF" id="PIRSF000292">
    <property type="entry name" value="Ubi_od_II"/>
    <property type="match status" value="1"/>
</dbReference>
<evidence type="ECO:0000256" key="16">
    <source>
        <dbReference type="SAM" id="Phobius"/>
    </source>
</evidence>
<feature type="region of interest" description="Disordered" evidence="15">
    <location>
        <begin position="289"/>
        <end position="342"/>
    </location>
</feature>
<dbReference type="GO" id="GO:0004129">
    <property type="term" value="F:cytochrome-c oxidase activity"/>
    <property type="evidence" value="ECO:0007669"/>
    <property type="project" value="UniProtKB-UniRule"/>
</dbReference>
<dbReference type="InterPro" id="IPR045187">
    <property type="entry name" value="CcO_II"/>
</dbReference>
<dbReference type="SUPFAM" id="SSF49503">
    <property type="entry name" value="Cupredoxins"/>
    <property type="match status" value="1"/>
</dbReference>
<proteinExistence type="inferred from homology"/>
<feature type="transmembrane region" description="Helical" evidence="16">
    <location>
        <begin position="70"/>
        <end position="92"/>
    </location>
</feature>
<evidence type="ECO:0000256" key="14">
    <source>
        <dbReference type="PIRNR" id="PIRNR000292"/>
    </source>
</evidence>
<dbReference type="GO" id="GO:0005507">
    <property type="term" value="F:copper ion binding"/>
    <property type="evidence" value="ECO:0007669"/>
    <property type="project" value="InterPro"/>
</dbReference>
<dbReference type="NCBIfam" id="TIGR01433">
    <property type="entry name" value="CyoA"/>
    <property type="match status" value="1"/>
</dbReference>
<evidence type="ECO:0000256" key="12">
    <source>
        <dbReference type="ARBA" id="ARBA00023139"/>
    </source>
</evidence>
<evidence type="ECO:0000259" key="17">
    <source>
        <dbReference type="PROSITE" id="PS50857"/>
    </source>
</evidence>
<keyword evidence="5 14" id="KW-0679">Respiratory chain</keyword>